<keyword evidence="8 10" id="KW-0449">Lipoprotein</keyword>
<keyword evidence="5 10" id="KW-0732">Signal</keyword>
<dbReference type="OrthoDB" id="421038at2759"/>
<keyword evidence="13" id="KW-1185">Reference proteome</keyword>
<dbReference type="OMA" id="HDKCMTI"/>
<dbReference type="Gene3D" id="3.20.20.80">
    <property type="entry name" value="Glycosidases"/>
    <property type="match status" value="1"/>
</dbReference>
<dbReference type="SUPFAM" id="SSF51445">
    <property type="entry name" value="(Trans)glycosidases"/>
    <property type="match status" value="1"/>
</dbReference>
<comment type="subcellular location">
    <subcellularLocation>
        <location evidence="1 10">Cell membrane</location>
        <topology evidence="1 10">Lipid-anchor</topology>
        <topology evidence="1 10">GPI-anchor</topology>
    </subcellularLocation>
</comment>
<comment type="function">
    <text evidence="9">Splits internally a 1,3-beta-glucan molecule and transfers the newly generated reducing end (the donor) to the non-reducing end of another 1,3-beta-glucan molecule (the acceptor) forming a 1,3-beta linkage, resulting in the elongation of 1,3-beta-glucan chains in the cell wall. Involved in cell wall morphogenesis.</text>
</comment>
<dbReference type="PANTHER" id="PTHR31468">
    <property type="entry name" value="1,3-BETA-GLUCANOSYLTRANSFERASE GAS1"/>
    <property type="match status" value="1"/>
</dbReference>
<dbReference type="InterPro" id="IPR017853">
    <property type="entry name" value="GH"/>
</dbReference>
<dbReference type="RefSeq" id="XP_001240180.1">
    <property type="nucleotide sequence ID" value="XM_001240179.2"/>
</dbReference>
<dbReference type="Proteomes" id="UP000001261">
    <property type="component" value="Unassembled WGS sequence"/>
</dbReference>
<feature type="region of interest" description="Disordered" evidence="11">
    <location>
        <begin position="418"/>
        <end position="451"/>
    </location>
</feature>
<dbReference type="GO" id="GO:0098552">
    <property type="term" value="C:side of membrane"/>
    <property type="evidence" value="ECO:0007669"/>
    <property type="project" value="UniProtKB-KW"/>
</dbReference>
<dbReference type="InterPro" id="IPR004886">
    <property type="entry name" value="Glucanosyltransferase"/>
</dbReference>
<keyword evidence="6 10" id="KW-0472">Membrane</keyword>
<dbReference type="Pfam" id="PF03198">
    <property type="entry name" value="Glyco_hydro_72"/>
    <property type="match status" value="1"/>
</dbReference>
<feature type="chain" id="PRO_5005116487" description="1,3-beta-glucanosyltransferase" evidence="10">
    <location>
        <begin position="23"/>
        <end position="473"/>
    </location>
</feature>
<protein>
    <recommendedName>
        <fullName evidence="10">1,3-beta-glucanosyltransferase</fullName>
        <ecNumber evidence="10">2.4.1.-</ecNumber>
    </recommendedName>
</protein>
<dbReference type="InParanoid" id="A0A0E1RUX2"/>
<evidence type="ECO:0000256" key="9">
    <source>
        <dbReference type="ARBA" id="ARBA00025026"/>
    </source>
</evidence>
<dbReference type="EMBL" id="GG704912">
    <property type="protein sequence ID" value="EAS28597.1"/>
    <property type="molecule type" value="Genomic_DNA"/>
</dbReference>
<dbReference type="GO" id="GO:0031505">
    <property type="term" value="P:fungal-type cell wall organization"/>
    <property type="evidence" value="ECO:0007669"/>
    <property type="project" value="TreeGrafter"/>
</dbReference>
<dbReference type="PANTHER" id="PTHR31468:SF4">
    <property type="entry name" value="1,3-BETA-GLUCANOSYLTRANSFERASE GAS3-RELATED"/>
    <property type="match status" value="1"/>
</dbReference>
<comment type="similarity">
    <text evidence="2 10">Belongs to the glycosyl hydrolase 72 family.</text>
</comment>
<evidence type="ECO:0000256" key="7">
    <source>
        <dbReference type="ARBA" id="ARBA00023180"/>
    </source>
</evidence>
<organism evidence="12 13">
    <name type="scientific">Coccidioides immitis (strain RS)</name>
    <name type="common">Valley fever fungus</name>
    <dbReference type="NCBI Taxonomy" id="246410"/>
    <lineage>
        <taxon>Eukaryota</taxon>
        <taxon>Fungi</taxon>
        <taxon>Dikarya</taxon>
        <taxon>Ascomycota</taxon>
        <taxon>Pezizomycotina</taxon>
        <taxon>Eurotiomycetes</taxon>
        <taxon>Eurotiomycetidae</taxon>
        <taxon>Onygenales</taxon>
        <taxon>Onygenaceae</taxon>
        <taxon>Coccidioides</taxon>
    </lineage>
</organism>
<sequence length="473" mass="51583">MKSISKLQILAAFFGLLSTVSAVTPIEVQGSQFVNSKTKDRFQIIGVDYQPGGSSGYKSKDGKDPLSDADICLRDATLLQRLGVNTIRIYNLSPNVNHDECVSIFNAAGIYLLVDVNNPDYGQHINREDPSSTYHKGYLKHIFSMVEAFKDYPNLLGFFGANEIINEDSSDDVPLYIRAIQRDLKQYIEKHSSRKIPVGYSAADIRQSLEDTWQYVACDAGDDGHSDFFGLNSYSWCGDATYKSSGYDKLVEMFSGTSLPIFFSEYGCNEVKPRIFSEVQAIYGKEMTEAMCGGLVYEYSMEENEYGLVSLEGDGSAKLLVDYDNLMGQFSKLDIKRLQNLDPSTTKVKPPKCKSSLIKSKGFYNKFELPELPEGGKALLDGGISGAKKGKLVEVKKTKVESEVTDKDGNRITGLELKILGEDQSNTPGENTSGQGSRTGPSNSQQTGAGAKSIVASAAPVLAAVAAAFALLA</sequence>
<reference evidence="13" key="2">
    <citation type="journal article" date="2010" name="Genome Res.">
        <title>Population genomic sequencing of Coccidioides fungi reveals recent hybridization and transposon control.</title>
        <authorList>
            <person name="Neafsey D.E."/>
            <person name="Barker B.M."/>
            <person name="Sharpton T.J."/>
            <person name="Stajich J.E."/>
            <person name="Park D.J."/>
            <person name="Whiston E."/>
            <person name="Hung C.-Y."/>
            <person name="McMahan C."/>
            <person name="White J."/>
            <person name="Sykes S."/>
            <person name="Heiman D."/>
            <person name="Young S."/>
            <person name="Zeng Q."/>
            <person name="Abouelleil A."/>
            <person name="Aftuck L."/>
            <person name="Bessette D."/>
            <person name="Brown A."/>
            <person name="FitzGerald M."/>
            <person name="Lui A."/>
            <person name="Macdonald J.P."/>
            <person name="Priest M."/>
            <person name="Orbach M.J."/>
            <person name="Galgiani J.N."/>
            <person name="Kirkland T.N."/>
            <person name="Cole G.T."/>
            <person name="Birren B.W."/>
            <person name="Henn M.R."/>
            <person name="Taylor J.W."/>
            <person name="Rounsley S.D."/>
        </authorList>
    </citation>
    <scope>GENOME REANNOTATION</scope>
    <source>
        <strain evidence="13">RS</strain>
    </source>
</reference>
<keyword evidence="3 10" id="KW-0336">GPI-anchor</keyword>
<dbReference type="AlphaFoldDB" id="A0A0E1RUX2"/>
<feature type="compositionally biased region" description="Polar residues" evidence="11">
    <location>
        <begin position="423"/>
        <end position="448"/>
    </location>
</feature>
<evidence type="ECO:0000256" key="2">
    <source>
        <dbReference type="ARBA" id="ARBA00007528"/>
    </source>
</evidence>
<evidence type="ECO:0000256" key="1">
    <source>
        <dbReference type="ARBA" id="ARBA00004609"/>
    </source>
</evidence>
<dbReference type="KEGG" id="cim:CIMG_09801"/>
<dbReference type="GO" id="GO:0071970">
    <property type="term" value="P:fungal-type cell wall (1-&gt;3)-beta-D-glucan biosynthetic process"/>
    <property type="evidence" value="ECO:0007669"/>
    <property type="project" value="TreeGrafter"/>
</dbReference>
<dbReference type="GeneID" id="4558401"/>
<evidence type="ECO:0000256" key="3">
    <source>
        <dbReference type="ARBA" id="ARBA00022622"/>
    </source>
</evidence>
<evidence type="ECO:0000313" key="13">
    <source>
        <dbReference type="Proteomes" id="UP000001261"/>
    </source>
</evidence>
<keyword evidence="4 10" id="KW-0808">Transferase</keyword>
<evidence type="ECO:0000256" key="5">
    <source>
        <dbReference type="ARBA" id="ARBA00022729"/>
    </source>
</evidence>
<dbReference type="GO" id="GO:0042124">
    <property type="term" value="F:1,3-beta-glucanosyltransferase activity"/>
    <property type="evidence" value="ECO:0007669"/>
    <property type="project" value="TreeGrafter"/>
</dbReference>
<dbReference type="FunFam" id="3.20.20.80:FF:000032">
    <property type="entry name" value="1,3-beta-glucanosyltransferase"/>
    <property type="match status" value="1"/>
</dbReference>
<evidence type="ECO:0000313" key="12">
    <source>
        <dbReference type="EMBL" id="EAS28597.1"/>
    </source>
</evidence>
<reference evidence="13" key="1">
    <citation type="journal article" date="2009" name="Genome Res.">
        <title>Comparative genomic analyses of the human fungal pathogens Coccidioides and their relatives.</title>
        <authorList>
            <person name="Sharpton T.J."/>
            <person name="Stajich J.E."/>
            <person name="Rounsley S.D."/>
            <person name="Gardner M.J."/>
            <person name="Wortman J.R."/>
            <person name="Jordar V.S."/>
            <person name="Maiti R."/>
            <person name="Kodira C.D."/>
            <person name="Neafsey D.E."/>
            <person name="Zeng Q."/>
            <person name="Hung C.-Y."/>
            <person name="McMahan C."/>
            <person name="Muszewska A."/>
            <person name="Grynberg M."/>
            <person name="Mandel M.A."/>
            <person name="Kellner E.M."/>
            <person name="Barker B.M."/>
            <person name="Galgiani J.N."/>
            <person name="Orbach M.J."/>
            <person name="Kirkland T.N."/>
            <person name="Cole G.T."/>
            <person name="Henn M.R."/>
            <person name="Birren B.W."/>
            <person name="Taylor J.W."/>
        </authorList>
    </citation>
    <scope>NUCLEOTIDE SEQUENCE [LARGE SCALE GENOMIC DNA]</scope>
    <source>
        <strain evidence="13">RS</strain>
    </source>
</reference>
<dbReference type="GO" id="GO:0005886">
    <property type="term" value="C:plasma membrane"/>
    <property type="evidence" value="ECO:0007669"/>
    <property type="project" value="UniProtKB-SubCell"/>
</dbReference>
<name>A0A0E1RUX2_COCIM</name>
<accession>A0A0E1RUX2</accession>
<dbReference type="VEuPathDB" id="FungiDB:CIMG_09801"/>
<proteinExistence type="inferred from homology"/>
<feature type="signal peptide" evidence="10">
    <location>
        <begin position="1"/>
        <end position="22"/>
    </location>
</feature>
<evidence type="ECO:0000256" key="8">
    <source>
        <dbReference type="ARBA" id="ARBA00023288"/>
    </source>
</evidence>
<keyword evidence="7" id="KW-0325">Glycoprotein</keyword>
<dbReference type="FunCoup" id="A0A0E1RUX2">
    <property type="interactions" value="56"/>
</dbReference>
<evidence type="ECO:0000256" key="11">
    <source>
        <dbReference type="SAM" id="MobiDB-lite"/>
    </source>
</evidence>
<evidence type="ECO:0000256" key="6">
    <source>
        <dbReference type="ARBA" id="ARBA00023136"/>
    </source>
</evidence>
<evidence type="ECO:0000256" key="10">
    <source>
        <dbReference type="RuleBase" id="RU361209"/>
    </source>
</evidence>
<dbReference type="EC" id="2.4.1.-" evidence="10"/>
<evidence type="ECO:0000256" key="4">
    <source>
        <dbReference type="ARBA" id="ARBA00022679"/>
    </source>
</evidence>
<gene>
    <name evidence="12" type="ORF">CIMG_09801</name>
</gene>